<dbReference type="Proteomes" id="UP000268310">
    <property type="component" value="Chromosome"/>
</dbReference>
<dbReference type="Pfam" id="PF02911">
    <property type="entry name" value="Formyl_trans_C"/>
    <property type="match status" value="1"/>
</dbReference>
<dbReference type="InterPro" id="IPR005793">
    <property type="entry name" value="Formyl_trans_C"/>
</dbReference>
<keyword evidence="3 5" id="KW-0808">Transferase</keyword>
<dbReference type="InterPro" id="IPR002376">
    <property type="entry name" value="Formyl_transf_N"/>
</dbReference>
<dbReference type="FunFam" id="3.40.50.12230:FF:000001">
    <property type="entry name" value="Methionyl-tRNA formyltransferase"/>
    <property type="match status" value="1"/>
</dbReference>
<name>A0AA37XKQ2_9ENTE</name>
<comment type="catalytic activity">
    <reaction evidence="5">
        <text>L-methionyl-tRNA(fMet) + (6R)-10-formyltetrahydrofolate = N-formyl-L-methionyl-tRNA(fMet) + (6S)-5,6,7,8-tetrahydrofolate + H(+)</text>
        <dbReference type="Rhea" id="RHEA:24380"/>
        <dbReference type="Rhea" id="RHEA-COMP:9952"/>
        <dbReference type="Rhea" id="RHEA-COMP:9953"/>
        <dbReference type="ChEBI" id="CHEBI:15378"/>
        <dbReference type="ChEBI" id="CHEBI:57453"/>
        <dbReference type="ChEBI" id="CHEBI:78530"/>
        <dbReference type="ChEBI" id="CHEBI:78844"/>
        <dbReference type="ChEBI" id="CHEBI:195366"/>
        <dbReference type="EC" id="2.1.2.9"/>
    </reaction>
</comment>
<dbReference type="EMBL" id="BSUW01000001">
    <property type="protein sequence ID" value="GMA72772.1"/>
    <property type="molecule type" value="Genomic_DNA"/>
</dbReference>
<evidence type="ECO:0000256" key="5">
    <source>
        <dbReference type="HAMAP-Rule" id="MF_00182"/>
    </source>
</evidence>
<evidence type="ECO:0000259" key="6">
    <source>
        <dbReference type="Pfam" id="PF00551"/>
    </source>
</evidence>
<protein>
    <recommendedName>
        <fullName evidence="2 5">Methionyl-tRNA formyltransferase</fullName>
        <ecNumber evidence="2 5">2.1.2.9</ecNumber>
    </recommendedName>
</protein>
<dbReference type="EMBL" id="CP027783">
    <property type="protein sequence ID" value="AYW47629.1"/>
    <property type="molecule type" value="Genomic_DNA"/>
</dbReference>
<dbReference type="FunFam" id="3.40.50.170:FF:000004">
    <property type="entry name" value="Methionyl-tRNA formyltransferase"/>
    <property type="match status" value="1"/>
</dbReference>
<organism evidence="9 11">
    <name type="scientific">Tetragenococcus osmophilus</name>
    <dbReference type="NCBI Taxonomy" id="526944"/>
    <lineage>
        <taxon>Bacteria</taxon>
        <taxon>Bacillati</taxon>
        <taxon>Bacillota</taxon>
        <taxon>Bacilli</taxon>
        <taxon>Lactobacillales</taxon>
        <taxon>Enterococcaceae</taxon>
        <taxon>Tetragenococcus</taxon>
    </lineage>
</organism>
<dbReference type="InterPro" id="IPR005794">
    <property type="entry name" value="Fmt"/>
</dbReference>
<comment type="similarity">
    <text evidence="1 5">Belongs to the Fmt family.</text>
</comment>
<comment type="function">
    <text evidence="5">Attaches a formyl group to the free amino group of methionyl-tRNA(fMet). The formyl group appears to play a dual role in the initiator identity of N-formylmethionyl-tRNA by promoting its recognition by IF2 and preventing the misappropriation of this tRNA by the elongation apparatus.</text>
</comment>
<dbReference type="InterPro" id="IPR041711">
    <property type="entry name" value="Met-tRNA-FMT_N"/>
</dbReference>
<evidence type="ECO:0000313" key="11">
    <source>
        <dbReference type="Proteomes" id="UP001157039"/>
    </source>
</evidence>
<reference evidence="9 11" key="2">
    <citation type="journal article" date="2014" name="Int. J. Syst. Evol. Microbiol.">
        <title>Complete genome sequence of Corynebacterium casei LMG S-19264T (=DSM 44701T), isolated from a smear-ripened cheese.</title>
        <authorList>
            <consortium name="US DOE Joint Genome Institute (JGI-PGF)"/>
            <person name="Walter F."/>
            <person name="Albersmeier A."/>
            <person name="Kalinowski J."/>
            <person name="Ruckert C."/>
        </authorList>
    </citation>
    <scope>NUCLEOTIDE SEQUENCE [LARGE SCALE GENOMIC DNA]</scope>
    <source>
        <strain evidence="9 11">NBRC 114545</strain>
    </source>
</reference>
<gene>
    <name evidence="5 9" type="primary">fmt</name>
    <name evidence="8" type="ORF">C7K38_04085</name>
    <name evidence="9" type="ORF">GCM10025885_18210</name>
</gene>
<feature type="domain" description="Formyl transferase C-terminal" evidence="7">
    <location>
        <begin position="204"/>
        <end position="302"/>
    </location>
</feature>
<evidence type="ECO:0000256" key="2">
    <source>
        <dbReference type="ARBA" id="ARBA00012261"/>
    </source>
</evidence>
<dbReference type="CDD" id="cd08704">
    <property type="entry name" value="Met_tRNA_FMT_C"/>
    <property type="match status" value="1"/>
</dbReference>
<evidence type="ECO:0000256" key="1">
    <source>
        <dbReference type="ARBA" id="ARBA00010699"/>
    </source>
</evidence>
<dbReference type="GO" id="GO:0005829">
    <property type="term" value="C:cytosol"/>
    <property type="evidence" value="ECO:0007669"/>
    <property type="project" value="TreeGrafter"/>
</dbReference>
<dbReference type="GO" id="GO:0004479">
    <property type="term" value="F:methionyl-tRNA formyltransferase activity"/>
    <property type="evidence" value="ECO:0007669"/>
    <property type="project" value="UniProtKB-UniRule"/>
</dbReference>
<dbReference type="KEGG" id="too:C7K38_04085"/>
<evidence type="ECO:0000259" key="7">
    <source>
        <dbReference type="Pfam" id="PF02911"/>
    </source>
</evidence>
<dbReference type="AlphaFoldDB" id="A0AA37XKQ2"/>
<dbReference type="Pfam" id="PF00551">
    <property type="entry name" value="Formyl_trans_N"/>
    <property type="match status" value="1"/>
</dbReference>
<keyword evidence="4 5" id="KW-0648">Protein biosynthesis</keyword>
<dbReference type="Proteomes" id="UP001157039">
    <property type="component" value="Unassembled WGS sequence"/>
</dbReference>
<feature type="domain" description="Formyl transferase N-terminal" evidence="6">
    <location>
        <begin position="3"/>
        <end position="181"/>
    </location>
</feature>
<sequence>MTKIVFMGTPEFSVPILEGLVTAGYDIAAVVTQPDRAVGRKKKIIASPVKNKALELGISVLQPEKISGSQEMEEIAQLRPDLIVTAAFGQFLPEKLLQIPARGALNVHASLLPKYRGGAPVHYAIINGEDETGVSIMDMVKKMDAGSVYAQEAVSITREDDVGTMFTKLSYVGRDLLLKVLPQILAGSLLSVEQDEQQVTFAPNIKPEEEIIDWQKTAQEIDQKVRGMRPWPIAYTTYQGNRWKIWSVSVLEEKTEEKPGTIIRSTKGQLWVACGNQSVLAIEELQPSGKNKQEVTDFLNGAGKNVAVGQQVGQDEL</sequence>
<dbReference type="HAMAP" id="MF_00182">
    <property type="entry name" value="Formyl_trans"/>
    <property type="match status" value="1"/>
</dbReference>
<reference evidence="8 10" key="1">
    <citation type="journal article" date="2012" name="Int. J. Syst. Evol. Microbiol.">
        <title>Characterization of Tetragenococcus strains from sugar thick juice reveals a novel species, Tetragenococcus osmophilus sp. nov., and divides Tetragenococcus halophilus into two subspecies, T. halophilus subsp. halophilus subsp. nov. and T. halophilus subsp. flandriensis subsp. nov.</title>
        <authorList>
            <person name="Juste A."/>
            <person name="Van Trappen S."/>
            <person name="Verreth C."/>
            <person name="Cleenwerck I."/>
            <person name="De Vos P."/>
            <person name="Lievens B."/>
            <person name="Willems K.A."/>
        </authorList>
    </citation>
    <scope>NUCLEOTIDE SEQUENCE [LARGE SCALE GENOMIC DNA]</scope>
    <source>
        <strain evidence="8 10">JCM 31126</strain>
    </source>
</reference>
<accession>A0AA37XKQ2</accession>
<dbReference type="SUPFAM" id="SSF53328">
    <property type="entry name" value="Formyltransferase"/>
    <property type="match status" value="1"/>
</dbReference>
<evidence type="ECO:0000313" key="9">
    <source>
        <dbReference type="EMBL" id="GMA72772.1"/>
    </source>
</evidence>
<dbReference type="EC" id="2.1.2.9" evidence="2 5"/>
<evidence type="ECO:0000313" key="8">
    <source>
        <dbReference type="EMBL" id="AYW47629.1"/>
    </source>
</evidence>
<dbReference type="PANTHER" id="PTHR11138:SF5">
    <property type="entry name" value="METHIONYL-TRNA FORMYLTRANSFERASE, MITOCHONDRIAL"/>
    <property type="match status" value="1"/>
</dbReference>
<dbReference type="SUPFAM" id="SSF50486">
    <property type="entry name" value="FMT C-terminal domain-like"/>
    <property type="match status" value="1"/>
</dbReference>
<dbReference type="InterPro" id="IPR036477">
    <property type="entry name" value="Formyl_transf_N_sf"/>
</dbReference>
<dbReference type="CDD" id="cd08646">
    <property type="entry name" value="FMT_core_Met-tRNA-FMT_N"/>
    <property type="match status" value="1"/>
</dbReference>
<feature type="binding site" evidence="5">
    <location>
        <begin position="110"/>
        <end position="113"/>
    </location>
    <ligand>
        <name>(6S)-5,6,7,8-tetrahydrofolate</name>
        <dbReference type="ChEBI" id="CHEBI:57453"/>
    </ligand>
</feature>
<dbReference type="PANTHER" id="PTHR11138">
    <property type="entry name" value="METHIONYL-TRNA FORMYLTRANSFERASE"/>
    <property type="match status" value="1"/>
</dbReference>
<proteinExistence type="inferred from homology"/>
<reference evidence="9" key="4">
    <citation type="submission" date="2023-02" db="EMBL/GenBank/DDBJ databases">
        <authorList>
            <person name="Sun Q."/>
            <person name="Mori K."/>
        </authorList>
    </citation>
    <scope>NUCLEOTIDE SEQUENCE</scope>
    <source>
        <strain evidence="9">NBRC 114545</strain>
    </source>
</reference>
<evidence type="ECO:0000256" key="4">
    <source>
        <dbReference type="ARBA" id="ARBA00022917"/>
    </source>
</evidence>
<dbReference type="InterPro" id="IPR044135">
    <property type="entry name" value="Met-tRNA-FMT_C"/>
</dbReference>
<dbReference type="Gene3D" id="3.40.50.12230">
    <property type="match status" value="1"/>
</dbReference>
<evidence type="ECO:0000256" key="3">
    <source>
        <dbReference type="ARBA" id="ARBA00022679"/>
    </source>
</evidence>
<dbReference type="NCBIfam" id="TIGR00460">
    <property type="entry name" value="fmt"/>
    <property type="match status" value="1"/>
</dbReference>
<dbReference type="RefSeq" id="WP_123934916.1">
    <property type="nucleotide sequence ID" value="NZ_BSUW01000001.1"/>
</dbReference>
<dbReference type="InterPro" id="IPR011034">
    <property type="entry name" value="Formyl_transferase-like_C_sf"/>
</dbReference>
<evidence type="ECO:0000313" key="10">
    <source>
        <dbReference type="Proteomes" id="UP000268310"/>
    </source>
</evidence>
<reference evidence="8" key="3">
    <citation type="submission" date="2018-03" db="EMBL/GenBank/DDBJ databases">
        <authorList>
            <person name="Jeon C.O."/>
        </authorList>
    </citation>
    <scope>NUCLEOTIDE SEQUENCE</scope>
    <source>
        <strain evidence="8">JCM 31126</strain>
    </source>
</reference>
<keyword evidence="10" id="KW-1185">Reference proteome</keyword>